<keyword evidence="5" id="KW-0732">Signal</keyword>
<dbReference type="InterPro" id="IPR048327">
    <property type="entry name" value="Dyp_perox_N"/>
</dbReference>
<evidence type="ECO:0000256" key="1">
    <source>
        <dbReference type="ARBA" id="ARBA00001970"/>
    </source>
</evidence>
<organism evidence="11 12">
    <name type="scientific">Microlunatus aurantiacus</name>
    <dbReference type="NCBI Taxonomy" id="446786"/>
    <lineage>
        <taxon>Bacteria</taxon>
        <taxon>Bacillati</taxon>
        <taxon>Actinomycetota</taxon>
        <taxon>Actinomycetes</taxon>
        <taxon>Propionibacteriales</taxon>
        <taxon>Propionibacteriaceae</taxon>
        <taxon>Microlunatus</taxon>
    </lineage>
</organism>
<keyword evidence="6" id="KW-0560">Oxidoreductase</keyword>
<evidence type="ECO:0000256" key="7">
    <source>
        <dbReference type="ARBA" id="ARBA00023004"/>
    </source>
</evidence>
<evidence type="ECO:0000256" key="3">
    <source>
        <dbReference type="ARBA" id="ARBA00022617"/>
    </source>
</evidence>
<evidence type="ECO:0000313" key="11">
    <source>
        <dbReference type="EMBL" id="GAA3704871.1"/>
    </source>
</evidence>
<dbReference type="Pfam" id="PF20628">
    <property type="entry name" value="Dyp_perox_C"/>
    <property type="match status" value="1"/>
</dbReference>
<dbReference type="EMBL" id="BAAAYX010000007">
    <property type="protein sequence ID" value="GAA3704871.1"/>
    <property type="molecule type" value="Genomic_DNA"/>
</dbReference>
<evidence type="ECO:0000259" key="10">
    <source>
        <dbReference type="Pfam" id="PF20628"/>
    </source>
</evidence>
<comment type="similarity">
    <text evidence="8">Belongs to the DyP-type peroxidase family.</text>
</comment>
<evidence type="ECO:0000256" key="2">
    <source>
        <dbReference type="ARBA" id="ARBA00022559"/>
    </source>
</evidence>
<accession>A0ABP7DL94</accession>
<comment type="caution">
    <text evidence="11">The sequence shown here is derived from an EMBL/GenBank/DDBJ whole genome shotgun (WGS) entry which is preliminary data.</text>
</comment>
<comment type="cofactor">
    <cofactor evidence="1">
        <name>heme b</name>
        <dbReference type="ChEBI" id="CHEBI:60344"/>
    </cofactor>
</comment>
<dbReference type="PROSITE" id="PS51404">
    <property type="entry name" value="DYP_PEROXIDASE"/>
    <property type="match status" value="1"/>
</dbReference>
<dbReference type="SUPFAM" id="SSF54909">
    <property type="entry name" value="Dimeric alpha+beta barrel"/>
    <property type="match status" value="1"/>
</dbReference>
<dbReference type="RefSeq" id="WP_344812494.1">
    <property type="nucleotide sequence ID" value="NZ_BAAAYX010000007.1"/>
</dbReference>
<keyword evidence="3" id="KW-0349">Heme</keyword>
<feature type="domain" description="Dyp-type peroxidase N-terminal" evidence="9">
    <location>
        <begin position="63"/>
        <end position="205"/>
    </location>
</feature>
<evidence type="ECO:0000313" key="12">
    <source>
        <dbReference type="Proteomes" id="UP001500051"/>
    </source>
</evidence>
<dbReference type="Pfam" id="PF04261">
    <property type="entry name" value="Dyp_perox_N"/>
    <property type="match status" value="1"/>
</dbReference>
<name>A0ABP7DL94_9ACTN</name>
<evidence type="ECO:0000256" key="4">
    <source>
        <dbReference type="ARBA" id="ARBA00022723"/>
    </source>
</evidence>
<reference evidence="12" key="1">
    <citation type="journal article" date="2019" name="Int. J. Syst. Evol. Microbiol.">
        <title>The Global Catalogue of Microorganisms (GCM) 10K type strain sequencing project: providing services to taxonomists for standard genome sequencing and annotation.</title>
        <authorList>
            <consortium name="The Broad Institute Genomics Platform"/>
            <consortium name="The Broad Institute Genome Sequencing Center for Infectious Disease"/>
            <person name="Wu L."/>
            <person name="Ma J."/>
        </authorList>
    </citation>
    <scope>NUCLEOTIDE SEQUENCE [LARGE SCALE GENOMIC DNA]</scope>
    <source>
        <strain evidence="12">JCM 16548</strain>
    </source>
</reference>
<protein>
    <submittedName>
        <fullName evidence="11">Dyp-type peroxidase</fullName>
    </submittedName>
</protein>
<dbReference type="PANTHER" id="PTHR30521:SF4">
    <property type="entry name" value="DEFERROCHELATASE"/>
    <property type="match status" value="1"/>
</dbReference>
<dbReference type="PROSITE" id="PS51318">
    <property type="entry name" value="TAT"/>
    <property type="match status" value="1"/>
</dbReference>
<dbReference type="InterPro" id="IPR011008">
    <property type="entry name" value="Dimeric_a/b-barrel"/>
</dbReference>
<keyword evidence="12" id="KW-1185">Reference proteome</keyword>
<evidence type="ECO:0000256" key="6">
    <source>
        <dbReference type="ARBA" id="ARBA00023002"/>
    </source>
</evidence>
<dbReference type="PANTHER" id="PTHR30521">
    <property type="entry name" value="DEFERROCHELATASE/PEROXIDASE"/>
    <property type="match status" value="1"/>
</dbReference>
<feature type="domain" description="Dyp-type peroxidase C-terminal" evidence="10">
    <location>
        <begin position="219"/>
        <end position="390"/>
    </location>
</feature>
<proteinExistence type="inferred from homology"/>
<keyword evidence="4" id="KW-0479">Metal-binding</keyword>
<keyword evidence="2 11" id="KW-0575">Peroxidase</keyword>
<evidence type="ECO:0000259" key="9">
    <source>
        <dbReference type="Pfam" id="PF04261"/>
    </source>
</evidence>
<keyword evidence="7" id="KW-0408">Iron</keyword>
<dbReference type="GO" id="GO:0004601">
    <property type="term" value="F:peroxidase activity"/>
    <property type="evidence" value="ECO:0007669"/>
    <property type="project" value="UniProtKB-KW"/>
</dbReference>
<gene>
    <name evidence="11" type="ORF">GCM10022204_22900</name>
</gene>
<dbReference type="InterPro" id="IPR048328">
    <property type="entry name" value="Dyp_perox_C"/>
</dbReference>
<evidence type="ECO:0000256" key="5">
    <source>
        <dbReference type="ARBA" id="ARBA00022729"/>
    </source>
</evidence>
<dbReference type="InterPro" id="IPR006311">
    <property type="entry name" value="TAT_signal"/>
</dbReference>
<sequence length="402" mass="42415">MPDTTLSTSGGLSRRRLFAAGGAAAVGVAGTAVAGGLVGRATASEHPTPATESLLVPFHGEHQAGVATRPQTHAVVAAYTLRGGATLEAAGRMMRLVTDDARRLTAATPALNDQEPALAQIPARLTVTVGFGSGLFSKLGLTDEQPAGLIDLPAFRIDRLQPAWSGGDLILQVCADDPLVVAHALRQLTKTLRTFTTGRWVQRGFTQTTAQLDGAGAGRNLMGQVDGTANPGPDTPDFAPLVWAGGPGWFSGGTTMVVRRIAMQLDTWDELDTAGKEIAVGRRLHNGAPLTGSLETDEPDFTVTDTTGLPVIPAFAHIARARHTNDTERFLRRAYNYDDGLTDSGLIFTTFQADIARQYLPVQQRLADNDLMNEWTTPIGSATFALPPGCSPDGYLGEGLLP</sequence>
<dbReference type="Proteomes" id="UP001500051">
    <property type="component" value="Unassembled WGS sequence"/>
</dbReference>
<dbReference type="InterPro" id="IPR006314">
    <property type="entry name" value="Dyp_peroxidase"/>
</dbReference>
<dbReference type="NCBIfam" id="TIGR01413">
    <property type="entry name" value="Dyp_perox_fam"/>
    <property type="match status" value="1"/>
</dbReference>
<evidence type="ECO:0000256" key="8">
    <source>
        <dbReference type="ARBA" id="ARBA00025737"/>
    </source>
</evidence>